<proteinExistence type="predicted"/>
<evidence type="ECO:0008006" key="3">
    <source>
        <dbReference type="Google" id="ProtNLM"/>
    </source>
</evidence>
<evidence type="ECO:0000313" key="2">
    <source>
        <dbReference type="Proteomes" id="UP000799118"/>
    </source>
</evidence>
<reference evidence="1" key="1">
    <citation type="journal article" date="2019" name="Environ. Microbiol.">
        <title>Fungal ecological strategies reflected in gene transcription - a case study of two litter decomposers.</title>
        <authorList>
            <person name="Barbi F."/>
            <person name="Kohler A."/>
            <person name="Barry K."/>
            <person name="Baskaran P."/>
            <person name="Daum C."/>
            <person name="Fauchery L."/>
            <person name="Ihrmark K."/>
            <person name="Kuo A."/>
            <person name="LaButti K."/>
            <person name="Lipzen A."/>
            <person name="Morin E."/>
            <person name="Grigoriev I.V."/>
            <person name="Henrissat B."/>
            <person name="Lindahl B."/>
            <person name="Martin F."/>
        </authorList>
    </citation>
    <scope>NUCLEOTIDE SEQUENCE</scope>
    <source>
        <strain evidence="1">JB14</strain>
    </source>
</reference>
<dbReference type="AlphaFoldDB" id="A0A6A4HKP9"/>
<organism evidence="1 2">
    <name type="scientific">Gymnopus androsaceus JB14</name>
    <dbReference type="NCBI Taxonomy" id="1447944"/>
    <lineage>
        <taxon>Eukaryota</taxon>
        <taxon>Fungi</taxon>
        <taxon>Dikarya</taxon>
        <taxon>Basidiomycota</taxon>
        <taxon>Agaricomycotina</taxon>
        <taxon>Agaricomycetes</taxon>
        <taxon>Agaricomycetidae</taxon>
        <taxon>Agaricales</taxon>
        <taxon>Marasmiineae</taxon>
        <taxon>Omphalotaceae</taxon>
        <taxon>Gymnopus</taxon>
    </lineage>
</organism>
<evidence type="ECO:0000313" key="1">
    <source>
        <dbReference type="EMBL" id="KAE9398038.1"/>
    </source>
</evidence>
<name>A0A6A4HKP9_9AGAR</name>
<keyword evidence="2" id="KW-1185">Reference proteome</keyword>
<dbReference type="Proteomes" id="UP000799118">
    <property type="component" value="Unassembled WGS sequence"/>
</dbReference>
<sequence length="154" mass="17828">MISTVVPRLPNELVECILDNLYFDKDTLLSCALVASAWVTPSQRGIFRLITLKLPDSKYRNSFSVLFGAYLQTSGLLIALFNEKPYLASYVRALELVHFQPKLRPTPKVSPEWEALSYIFLLPESSDASLMWKVYYSRNFIGIRSPFLSYWRRH</sequence>
<dbReference type="OrthoDB" id="3069231at2759"/>
<accession>A0A6A4HKP9</accession>
<protein>
    <recommendedName>
        <fullName evidence="3">F-box domain-containing protein</fullName>
    </recommendedName>
</protein>
<gene>
    <name evidence="1" type="ORF">BT96DRAFT_43959</name>
</gene>
<dbReference type="EMBL" id="ML769488">
    <property type="protein sequence ID" value="KAE9398038.1"/>
    <property type="molecule type" value="Genomic_DNA"/>
</dbReference>